<dbReference type="EMBL" id="ANFO01000044">
    <property type="protein sequence ID" value="KGQ13351.1"/>
    <property type="molecule type" value="Genomic_DNA"/>
</dbReference>
<dbReference type="Gene3D" id="3.60.15.10">
    <property type="entry name" value="Ribonuclease Z/Hydroxyacylglutathione hydrolase-like"/>
    <property type="match status" value="1"/>
</dbReference>
<evidence type="ECO:0000256" key="1">
    <source>
        <dbReference type="ARBA" id="ARBA00007749"/>
    </source>
</evidence>
<evidence type="ECO:0000256" key="2">
    <source>
        <dbReference type="ARBA" id="ARBA00022723"/>
    </source>
</evidence>
<dbReference type="InterPro" id="IPR036866">
    <property type="entry name" value="RibonucZ/Hydroxyglut_hydro"/>
</dbReference>
<dbReference type="InterPro" id="IPR001279">
    <property type="entry name" value="Metallo-B-lactamas"/>
</dbReference>
<dbReference type="Gene3D" id="3.40.50.1820">
    <property type="entry name" value="alpha/beta hydrolase"/>
    <property type="match status" value="1"/>
</dbReference>
<keyword evidence="3" id="KW-0378">Hydrolase</keyword>
<dbReference type="Pfam" id="PF00753">
    <property type="entry name" value="Lactamase_B"/>
    <property type="match status" value="1"/>
</dbReference>
<dbReference type="InterPro" id="IPR000073">
    <property type="entry name" value="AB_hydrolase_1"/>
</dbReference>
<keyword evidence="2" id="KW-0479">Metal-binding</keyword>
<evidence type="ECO:0000313" key="7">
    <source>
        <dbReference type="Proteomes" id="UP000030106"/>
    </source>
</evidence>
<comment type="similarity">
    <text evidence="1">Belongs to the metallo-beta-lactamase superfamily.</text>
</comment>
<dbReference type="GO" id="GO:0046872">
    <property type="term" value="F:metal ion binding"/>
    <property type="evidence" value="ECO:0007669"/>
    <property type="project" value="UniProtKB-KW"/>
</dbReference>
<protein>
    <recommendedName>
        <fullName evidence="5">Metallo-beta-lactamase domain-containing protein</fullName>
    </recommendedName>
</protein>
<evidence type="ECO:0000313" key="6">
    <source>
        <dbReference type="EMBL" id="KGQ13351.1"/>
    </source>
</evidence>
<reference evidence="6 7" key="1">
    <citation type="submission" date="2012-10" db="EMBL/GenBank/DDBJ databases">
        <title>Genome sequencing and analysis of entomopathogenic fungi Beauveria bassiana D1-5.</title>
        <authorList>
            <person name="Li Q."/>
            <person name="Wang L."/>
            <person name="Zhang Z."/>
            <person name="Wang Q."/>
            <person name="Ren J."/>
            <person name="Wang M."/>
            <person name="Xu W."/>
            <person name="Wang J."/>
            <person name="Lu Y."/>
            <person name="Du Q."/>
            <person name="Sun Z."/>
        </authorList>
    </citation>
    <scope>NUCLEOTIDE SEQUENCE [LARGE SCALE GENOMIC DNA]</scope>
    <source>
        <strain evidence="6 7">D1-5</strain>
    </source>
</reference>
<dbReference type="SMART" id="SM00849">
    <property type="entry name" value="Lactamase_B"/>
    <property type="match status" value="1"/>
</dbReference>
<dbReference type="HOGENOM" id="CLU_491741_0_0_1"/>
<evidence type="ECO:0000256" key="3">
    <source>
        <dbReference type="ARBA" id="ARBA00022801"/>
    </source>
</evidence>
<dbReference type="SUPFAM" id="SSF53474">
    <property type="entry name" value="alpha/beta-Hydrolases"/>
    <property type="match status" value="1"/>
</dbReference>
<evidence type="ECO:0000259" key="5">
    <source>
        <dbReference type="SMART" id="SM00849"/>
    </source>
</evidence>
<sequence length="554" mass="62238">MRLPAVLKFQLHDVSVTRVVEQRGPGFAPDFLYPDWDPALLEEHRELMVPECFDVVSRRFIASIHSWVVRTRHHTILIDTCAGNHKERPSLPRFHQLDLPFLNRLSEAGVTPESVDYVMCTHLHADHCGWNTQLIDGRWEPTFPNARYVFSRKEYDYWLTHQDDEGFNANVFNDSVRPILERNQAIIVEGTTAIADALLIHPTPGHSPGHITFELLNNGHRQRGGLFCGDIMHQPLQVYRPAWNSRFCADQQQARIELYVRNKRRGDLTAIPGARTVLFVAGSTYPASTSFDLALDGTSWMDNLAHAGYDAWLVDVRGYGQSSKPAEMAEPPEQNAPVVRTPVAVSDVASAVDFIRRQTGHAAINLIGWSWGAALMATYTTAHNGAVNKLVLLAPQWIRDTPSASDTGGELGAYRVVKRSSAKARWLNGVPESERESVLPQAWFDAWADATFGPAEDAAIKAPNGTVQDSREIWSAGRALYDAAQIRVPVLIVHADWDRDCPLELSKTLFSQLTQAPYRRWVEIGEGTHSVFMEKNRWQVFTAVQHFLDEKAPV</sequence>
<feature type="domain" description="Metallo-beta-lactamase" evidence="5">
    <location>
        <begin position="63"/>
        <end position="274"/>
    </location>
</feature>
<gene>
    <name evidence="6" type="ORF">BBAD15_g887</name>
</gene>
<dbReference type="InterPro" id="IPR029058">
    <property type="entry name" value="AB_hydrolase_fold"/>
</dbReference>
<dbReference type="PANTHER" id="PTHR42978:SF6">
    <property type="entry name" value="QUORUM-QUENCHING LACTONASE YTNP-RELATED"/>
    <property type="match status" value="1"/>
</dbReference>
<accession>A0A0A2VZL3</accession>
<evidence type="ECO:0000256" key="4">
    <source>
        <dbReference type="ARBA" id="ARBA00022833"/>
    </source>
</evidence>
<dbReference type="InterPro" id="IPR051013">
    <property type="entry name" value="MBL_superfamily_lactonases"/>
</dbReference>
<dbReference type="Proteomes" id="UP000030106">
    <property type="component" value="Unassembled WGS sequence"/>
</dbReference>
<proteinExistence type="inferred from homology"/>
<dbReference type="SUPFAM" id="SSF56281">
    <property type="entry name" value="Metallo-hydrolase/oxidoreductase"/>
    <property type="match status" value="1"/>
</dbReference>
<dbReference type="STRING" id="1245745.A0A0A2VZL3"/>
<dbReference type="Pfam" id="PF00561">
    <property type="entry name" value="Abhydrolase_1"/>
    <property type="match status" value="1"/>
</dbReference>
<dbReference type="AlphaFoldDB" id="A0A0A2VZL3"/>
<comment type="caution">
    <text evidence="6">The sequence shown here is derived from an EMBL/GenBank/DDBJ whole genome shotgun (WGS) entry which is preliminary data.</text>
</comment>
<dbReference type="GO" id="GO:0016787">
    <property type="term" value="F:hydrolase activity"/>
    <property type="evidence" value="ECO:0007669"/>
    <property type="project" value="UniProtKB-KW"/>
</dbReference>
<dbReference type="PANTHER" id="PTHR42978">
    <property type="entry name" value="QUORUM-QUENCHING LACTONASE YTNP-RELATED-RELATED"/>
    <property type="match status" value="1"/>
</dbReference>
<name>A0A0A2VZL3_BEABA</name>
<keyword evidence="4" id="KW-0862">Zinc</keyword>
<organism evidence="6 7">
    <name type="scientific">Beauveria bassiana D1-5</name>
    <dbReference type="NCBI Taxonomy" id="1245745"/>
    <lineage>
        <taxon>Eukaryota</taxon>
        <taxon>Fungi</taxon>
        <taxon>Dikarya</taxon>
        <taxon>Ascomycota</taxon>
        <taxon>Pezizomycotina</taxon>
        <taxon>Sordariomycetes</taxon>
        <taxon>Hypocreomycetidae</taxon>
        <taxon>Hypocreales</taxon>
        <taxon>Cordycipitaceae</taxon>
        <taxon>Beauveria</taxon>
    </lineage>
</organism>
<dbReference type="CDD" id="cd16277">
    <property type="entry name" value="metallo-hydrolase-like_MBL-fold"/>
    <property type="match status" value="1"/>
</dbReference>